<evidence type="ECO:0000313" key="2">
    <source>
        <dbReference type="Proteomes" id="UP001145114"/>
    </source>
</evidence>
<evidence type="ECO:0000313" key="1">
    <source>
        <dbReference type="EMBL" id="KAJ1677365.1"/>
    </source>
</evidence>
<sequence length="191" mass="21261">MSDSHATDSLRDVPEYFEANLGESLESRPTFRELGPPDLCHLTKKSNLSNRDKRVGSYHHTLGVDASSSASIAAYITTLQNHMSKTVGFFGGISQDWTIQSGIYCCYNAFTGEDVRVQVNIPGSVDAYIVTASGERKEPTDATWRDCSISAMLRAILYKESEGYEFNGLRRVSTITSPKDERQFLENAHHL</sequence>
<name>A0ACC1HPQ6_9FUNG</name>
<comment type="caution">
    <text evidence="1">The sequence shown here is derived from an EMBL/GenBank/DDBJ whole genome shotgun (WGS) entry which is preliminary data.</text>
</comment>
<feature type="non-terminal residue" evidence="1">
    <location>
        <position position="191"/>
    </location>
</feature>
<keyword evidence="2" id="KW-1185">Reference proteome</keyword>
<dbReference type="EMBL" id="JAMZIH010002567">
    <property type="protein sequence ID" value="KAJ1677365.1"/>
    <property type="molecule type" value="Genomic_DNA"/>
</dbReference>
<organism evidence="1 2">
    <name type="scientific">Spiromyces aspiralis</name>
    <dbReference type="NCBI Taxonomy" id="68401"/>
    <lineage>
        <taxon>Eukaryota</taxon>
        <taxon>Fungi</taxon>
        <taxon>Fungi incertae sedis</taxon>
        <taxon>Zoopagomycota</taxon>
        <taxon>Kickxellomycotina</taxon>
        <taxon>Kickxellomycetes</taxon>
        <taxon>Kickxellales</taxon>
        <taxon>Kickxellaceae</taxon>
        <taxon>Spiromyces</taxon>
    </lineage>
</organism>
<gene>
    <name evidence="1" type="primary">BUD7_2</name>
    <name evidence="1" type="ORF">EV182_006326</name>
</gene>
<protein>
    <submittedName>
        <fullName evidence="1">Bud site selection protein</fullName>
    </submittedName>
</protein>
<reference evidence="1" key="1">
    <citation type="submission" date="2022-06" db="EMBL/GenBank/DDBJ databases">
        <title>Phylogenomic reconstructions and comparative analyses of Kickxellomycotina fungi.</title>
        <authorList>
            <person name="Reynolds N.K."/>
            <person name="Stajich J.E."/>
            <person name="Barry K."/>
            <person name="Grigoriev I.V."/>
            <person name="Crous P."/>
            <person name="Smith M.E."/>
        </authorList>
    </citation>
    <scope>NUCLEOTIDE SEQUENCE</scope>
    <source>
        <strain evidence="1">RSA 2271</strain>
    </source>
</reference>
<proteinExistence type="predicted"/>
<accession>A0ACC1HPQ6</accession>
<dbReference type="Proteomes" id="UP001145114">
    <property type="component" value="Unassembled WGS sequence"/>
</dbReference>